<proteinExistence type="predicted"/>
<evidence type="ECO:0000313" key="1">
    <source>
        <dbReference type="EMBL" id="TFK68916.1"/>
    </source>
</evidence>
<organism evidence="1 2">
    <name type="scientific">Pluteus cervinus</name>
    <dbReference type="NCBI Taxonomy" id="181527"/>
    <lineage>
        <taxon>Eukaryota</taxon>
        <taxon>Fungi</taxon>
        <taxon>Dikarya</taxon>
        <taxon>Basidiomycota</taxon>
        <taxon>Agaricomycotina</taxon>
        <taxon>Agaricomycetes</taxon>
        <taxon>Agaricomycetidae</taxon>
        <taxon>Agaricales</taxon>
        <taxon>Pluteineae</taxon>
        <taxon>Pluteaceae</taxon>
        <taxon>Pluteus</taxon>
    </lineage>
</organism>
<sequence length="587" mass="67506">MNPANYRARLLLDIVRAIAGPFSLLYLFQRVVLRRSLGPWTFLLYAPLILCWNWVSNIHAAFRKAREASRLGARPIPQVVGKWPGNIDVLLRMMRAFKTSYVLDVYLQLFQEYKCTTLNLRILWVDAEHSKFILATGFQNFWRGKYQKERMETFLGEGIFNRDDERWKMHRDMARPFFARERISDFDLFERYTSQALSILASEEASDRASEVQDLFSRFSLDAASEFLFGKNLNTLASARPIPGKSKMGPKGSATDDSWGSFAQAFEAAQQNITNRGRIGRLWPLFELFGDRNVPHAQAIQAWLDPLVQQALEDHANEKRAGINSSIAEKTFLQHLVESTQDPILIRDQLLSMLLASRDTTACVLTFVTYILAMHPEIAERLRTEVVGMIGTEAVPTYEQLRNMRYLRAVINETLRLFPPVPLNVRESRNECAFPRVDPTYRDTDADARPLFVPANTTVVYLPMLMQRNPSLWGPDAEVFNPERWLKPECIANFVENPTMFAPFSAGPRICIGQNYAYNQMSYFLVRMLQRFESFSLAPQLQPTGSLPPLEWKDRKGRQAFEKVWPSAALTLYVKGGLWVYLKKART</sequence>
<accession>A0ACD3AT69</accession>
<reference evidence="1 2" key="1">
    <citation type="journal article" date="2019" name="Nat. Ecol. Evol.">
        <title>Megaphylogeny resolves global patterns of mushroom evolution.</title>
        <authorList>
            <person name="Varga T."/>
            <person name="Krizsan K."/>
            <person name="Foldi C."/>
            <person name="Dima B."/>
            <person name="Sanchez-Garcia M."/>
            <person name="Sanchez-Ramirez S."/>
            <person name="Szollosi G.J."/>
            <person name="Szarkandi J.G."/>
            <person name="Papp V."/>
            <person name="Albert L."/>
            <person name="Andreopoulos W."/>
            <person name="Angelini C."/>
            <person name="Antonin V."/>
            <person name="Barry K.W."/>
            <person name="Bougher N.L."/>
            <person name="Buchanan P."/>
            <person name="Buyck B."/>
            <person name="Bense V."/>
            <person name="Catcheside P."/>
            <person name="Chovatia M."/>
            <person name="Cooper J."/>
            <person name="Damon W."/>
            <person name="Desjardin D."/>
            <person name="Finy P."/>
            <person name="Geml J."/>
            <person name="Haridas S."/>
            <person name="Hughes K."/>
            <person name="Justo A."/>
            <person name="Karasinski D."/>
            <person name="Kautmanova I."/>
            <person name="Kiss B."/>
            <person name="Kocsube S."/>
            <person name="Kotiranta H."/>
            <person name="LaButti K.M."/>
            <person name="Lechner B.E."/>
            <person name="Liimatainen K."/>
            <person name="Lipzen A."/>
            <person name="Lukacs Z."/>
            <person name="Mihaltcheva S."/>
            <person name="Morgado L.N."/>
            <person name="Niskanen T."/>
            <person name="Noordeloos M.E."/>
            <person name="Ohm R.A."/>
            <person name="Ortiz-Santana B."/>
            <person name="Ovrebo C."/>
            <person name="Racz N."/>
            <person name="Riley R."/>
            <person name="Savchenko A."/>
            <person name="Shiryaev A."/>
            <person name="Soop K."/>
            <person name="Spirin V."/>
            <person name="Szebenyi C."/>
            <person name="Tomsovsky M."/>
            <person name="Tulloss R.E."/>
            <person name="Uehling J."/>
            <person name="Grigoriev I.V."/>
            <person name="Vagvolgyi C."/>
            <person name="Papp T."/>
            <person name="Martin F.M."/>
            <person name="Miettinen O."/>
            <person name="Hibbett D.S."/>
            <person name="Nagy L.G."/>
        </authorList>
    </citation>
    <scope>NUCLEOTIDE SEQUENCE [LARGE SCALE GENOMIC DNA]</scope>
    <source>
        <strain evidence="1 2">NL-1719</strain>
    </source>
</reference>
<name>A0ACD3AT69_9AGAR</name>
<evidence type="ECO:0000313" key="2">
    <source>
        <dbReference type="Proteomes" id="UP000308600"/>
    </source>
</evidence>
<keyword evidence="1" id="KW-0503">Monooxygenase</keyword>
<keyword evidence="2" id="KW-1185">Reference proteome</keyword>
<keyword evidence="1" id="KW-0560">Oxidoreductase</keyword>
<gene>
    <name evidence="1" type="ORF">BDN72DRAFT_646308</name>
</gene>
<dbReference type="Proteomes" id="UP000308600">
    <property type="component" value="Unassembled WGS sequence"/>
</dbReference>
<dbReference type="EMBL" id="ML208341">
    <property type="protein sequence ID" value="TFK68916.1"/>
    <property type="molecule type" value="Genomic_DNA"/>
</dbReference>
<protein>
    <submittedName>
        <fullName evidence="1">Cytochrome P450 monooxygenase CYP63</fullName>
    </submittedName>
</protein>